<dbReference type="InterPro" id="IPR010923">
    <property type="entry name" value="T(6)A37_SUA5"/>
</dbReference>
<evidence type="ECO:0000259" key="14">
    <source>
        <dbReference type="PROSITE" id="PS51163"/>
    </source>
</evidence>
<evidence type="ECO:0000256" key="2">
    <source>
        <dbReference type="ARBA" id="ARBA00007663"/>
    </source>
</evidence>
<dbReference type="InterPro" id="IPR005145">
    <property type="entry name" value="Sua5_C"/>
</dbReference>
<dbReference type="Gene3D" id="3.40.50.11030">
    <property type="entry name" value="Threonylcarbamoyl-AMP synthase, C-terminal domain"/>
    <property type="match status" value="1"/>
</dbReference>
<evidence type="ECO:0000256" key="1">
    <source>
        <dbReference type="ARBA" id="ARBA00004496"/>
    </source>
</evidence>
<dbReference type="Pfam" id="PF03481">
    <property type="entry name" value="Sua5_C"/>
    <property type="match status" value="1"/>
</dbReference>
<evidence type="ECO:0000256" key="6">
    <source>
        <dbReference type="ARBA" id="ARBA00022679"/>
    </source>
</evidence>
<keyword evidence="9 13" id="KW-0547">Nucleotide-binding</keyword>
<keyword evidence="8 13" id="KW-0548">Nucleotidyltransferase</keyword>
<dbReference type="PANTHER" id="PTHR17490:SF16">
    <property type="entry name" value="THREONYLCARBAMOYL-AMP SYNTHASE"/>
    <property type="match status" value="1"/>
</dbReference>
<dbReference type="NCBIfam" id="TIGR00057">
    <property type="entry name" value="L-threonylcarbamoyladenylate synthase"/>
    <property type="match status" value="1"/>
</dbReference>
<dbReference type="Proteomes" id="UP001479436">
    <property type="component" value="Unassembled WGS sequence"/>
</dbReference>
<accession>A0ABR2W320</accession>
<dbReference type="Gene3D" id="3.90.870.10">
    <property type="entry name" value="DHBP synthase"/>
    <property type="match status" value="1"/>
</dbReference>
<evidence type="ECO:0000256" key="9">
    <source>
        <dbReference type="ARBA" id="ARBA00022741"/>
    </source>
</evidence>
<keyword evidence="7 13" id="KW-0819">tRNA processing</keyword>
<dbReference type="InterPro" id="IPR017945">
    <property type="entry name" value="DHBP_synth_RibB-like_a/b_dom"/>
</dbReference>
<evidence type="ECO:0000313" key="16">
    <source>
        <dbReference type="Proteomes" id="UP001479436"/>
    </source>
</evidence>
<dbReference type="InterPro" id="IPR006070">
    <property type="entry name" value="Sua5-like_dom"/>
</dbReference>
<evidence type="ECO:0000256" key="12">
    <source>
        <dbReference type="ARBA" id="ARBA00048366"/>
    </source>
</evidence>
<feature type="domain" description="YrdC-like" evidence="14">
    <location>
        <begin position="30"/>
        <end position="218"/>
    </location>
</feature>
<evidence type="ECO:0000256" key="11">
    <source>
        <dbReference type="ARBA" id="ARBA00029774"/>
    </source>
</evidence>
<reference evidence="15 16" key="1">
    <citation type="submission" date="2023-04" db="EMBL/GenBank/DDBJ databases">
        <title>Genome of Basidiobolus ranarum AG-B5.</title>
        <authorList>
            <person name="Stajich J.E."/>
            <person name="Carter-House D."/>
            <person name="Gryganskyi A."/>
        </authorList>
    </citation>
    <scope>NUCLEOTIDE SEQUENCE [LARGE SCALE GENOMIC DNA]</scope>
    <source>
        <strain evidence="15 16">AG-B5</strain>
    </source>
</reference>
<dbReference type="SUPFAM" id="SSF55821">
    <property type="entry name" value="YrdC/RibB"/>
    <property type="match status" value="1"/>
</dbReference>
<comment type="catalytic activity">
    <reaction evidence="12 13">
        <text>L-threonine + hydrogencarbonate + ATP = L-threonylcarbamoyladenylate + diphosphate + H2O</text>
        <dbReference type="Rhea" id="RHEA:36407"/>
        <dbReference type="ChEBI" id="CHEBI:15377"/>
        <dbReference type="ChEBI" id="CHEBI:17544"/>
        <dbReference type="ChEBI" id="CHEBI:30616"/>
        <dbReference type="ChEBI" id="CHEBI:33019"/>
        <dbReference type="ChEBI" id="CHEBI:57926"/>
        <dbReference type="ChEBI" id="CHEBI:73682"/>
        <dbReference type="EC" id="2.7.7.87"/>
    </reaction>
</comment>
<dbReference type="Pfam" id="PF01300">
    <property type="entry name" value="Sua5_yciO_yrdC"/>
    <property type="match status" value="1"/>
</dbReference>
<evidence type="ECO:0000313" key="15">
    <source>
        <dbReference type="EMBL" id="KAK9718404.1"/>
    </source>
</evidence>
<keyword evidence="16" id="KW-1185">Reference proteome</keyword>
<keyword evidence="6 13" id="KW-0808">Transferase</keyword>
<dbReference type="EC" id="2.7.7.87" evidence="3 13"/>
<evidence type="ECO:0000256" key="4">
    <source>
        <dbReference type="ARBA" id="ARBA00015492"/>
    </source>
</evidence>
<evidence type="ECO:0000256" key="3">
    <source>
        <dbReference type="ARBA" id="ARBA00012584"/>
    </source>
</evidence>
<evidence type="ECO:0000256" key="8">
    <source>
        <dbReference type="ARBA" id="ARBA00022695"/>
    </source>
</evidence>
<keyword evidence="10 13" id="KW-0067">ATP-binding</keyword>
<comment type="caution">
    <text evidence="15">The sequence shown here is derived from an EMBL/GenBank/DDBJ whole genome shotgun (WGS) entry which is preliminary data.</text>
</comment>
<proteinExistence type="inferred from homology"/>
<protein>
    <recommendedName>
        <fullName evidence="4 13">Threonylcarbamoyl-AMP synthase</fullName>
        <shortName evidence="13">TC-AMP synthase</shortName>
        <ecNumber evidence="3 13">2.7.7.87</ecNumber>
    </recommendedName>
    <alternativeName>
        <fullName evidence="11 13">L-threonylcarbamoyladenylate synthase</fullName>
    </alternativeName>
</protein>
<sequence>METKWIQVNADSYPFTSDLEVSQYTNNLQDDPLSEAAKLLTDDEVVALPTETVYGLAGNAFSEASVRKIFQVKNRPADNPLIVHVSSLEMLRSLLPEGKIPLIYSEVIKKFWPGPLTILLPCSKLIPSIVTCNQPTVAIRFPSHPVARALIDLCGFPLAAPSANSSGKPSPTLAKHVYKDLNGKIPMIIDGGQCDVGLESTVLDALRNPPVILRPGGVTYEELVKIPGYSELKVYKKDFVDKALEMVPTTPGMKYRHYSPEAEVILFECEGNSIEINTKLLAIRQEIQSLETSGKSKFGILRTTPIESDTKVYGDREYIEIAMGDARQPEQVAKELFKAFRYLDELNVDSILVEGILESDEGLAVMNRLRKAASRIIKC</sequence>
<evidence type="ECO:0000256" key="7">
    <source>
        <dbReference type="ARBA" id="ARBA00022694"/>
    </source>
</evidence>
<gene>
    <name evidence="15" type="ORF">K7432_005528</name>
</gene>
<comment type="subcellular location">
    <subcellularLocation>
        <location evidence="1 13">Cytoplasm</location>
    </subcellularLocation>
</comment>
<dbReference type="PROSITE" id="PS51163">
    <property type="entry name" value="YRDC"/>
    <property type="match status" value="1"/>
</dbReference>
<comment type="similarity">
    <text evidence="2 13">Belongs to the SUA5 family.</text>
</comment>
<organism evidence="15 16">
    <name type="scientific">Basidiobolus ranarum</name>
    <dbReference type="NCBI Taxonomy" id="34480"/>
    <lineage>
        <taxon>Eukaryota</taxon>
        <taxon>Fungi</taxon>
        <taxon>Fungi incertae sedis</taxon>
        <taxon>Zoopagomycota</taxon>
        <taxon>Entomophthoromycotina</taxon>
        <taxon>Basidiobolomycetes</taxon>
        <taxon>Basidiobolales</taxon>
        <taxon>Basidiobolaceae</taxon>
        <taxon>Basidiobolus</taxon>
    </lineage>
</organism>
<dbReference type="EMBL" id="JASJQH010007096">
    <property type="protein sequence ID" value="KAK9718404.1"/>
    <property type="molecule type" value="Genomic_DNA"/>
</dbReference>
<dbReference type="PANTHER" id="PTHR17490">
    <property type="entry name" value="SUA5"/>
    <property type="match status" value="1"/>
</dbReference>
<evidence type="ECO:0000256" key="5">
    <source>
        <dbReference type="ARBA" id="ARBA00022490"/>
    </source>
</evidence>
<keyword evidence="5 13" id="KW-0963">Cytoplasm</keyword>
<dbReference type="InterPro" id="IPR038385">
    <property type="entry name" value="Sua5/YwlC_C"/>
</dbReference>
<name>A0ABR2W320_9FUNG</name>
<dbReference type="InterPro" id="IPR050156">
    <property type="entry name" value="TC-AMP_synthase_SUA5"/>
</dbReference>
<comment type="function">
    <text evidence="13">Required for the formation of a threonylcarbamoyl group on adenosine at position 37 (t(6)A37) in tRNAs that read codons beginning with adenine.</text>
</comment>
<evidence type="ECO:0000256" key="10">
    <source>
        <dbReference type="ARBA" id="ARBA00022840"/>
    </source>
</evidence>
<evidence type="ECO:0000256" key="13">
    <source>
        <dbReference type="PIRNR" id="PIRNR004930"/>
    </source>
</evidence>
<dbReference type="PIRSF" id="PIRSF004930">
    <property type="entry name" value="Tln_factor_SUA5"/>
    <property type="match status" value="1"/>
</dbReference>